<evidence type="ECO:0008006" key="3">
    <source>
        <dbReference type="Google" id="ProtNLM"/>
    </source>
</evidence>
<dbReference type="PANTHER" id="PTHR46289">
    <property type="entry name" value="52 KDA REPRESSOR OF THE INHIBITOR OF THE PROTEIN KINASE-LIKE PROTEIN-RELATED"/>
    <property type="match status" value="1"/>
</dbReference>
<accession>A0A9P0CM29</accession>
<dbReference type="AlphaFoldDB" id="A0A9P0CM29"/>
<reference evidence="1" key="1">
    <citation type="submission" date="2022-01" db="EMBL/GenBank/DDBJ databases">
        <authorList>
            <person name="King R."/>
        </authorList>
    </citation>
    <scope>NUCLEOTIDE SEQUENCE</scope>
</reference>
<protein>
    <recommendedName>
        <fullName evidence="3">Zinc finger MYM-type 1-like</fullName>
    </recommendedName>
</protein>
<dbReference type="InterPro" id="IPR012337">
    <property type="entry name" value="RNaseH-like_sf"/>
</dbReference>
<dbReference type="PANTHER" id="PTHR46289:SF17">
    <property type="entry name" value="HAT C-TERMINAL DIMERISATION DOMAIN-CONTAINING PROTEIN"/>
    <property type="match status" value="1"/>
</dbReference>
<name>A0A9P0CM29_9CUCU</name>
<gene>
    <name evidence="1" type="ORF">PSYICH_LOCUS3190</name>
</gene>
<dbReference type="OrthoDB" id="6747053at2759"/>
<dbReference type="EMBL" id="OV651824">
    <property type="protein sequence ID" value="CAH1102310.1"/>
    <property type="molecule type" value="Genomic_DNA"/>
</dbReference>
<keyword evidence="2" id="KW-1185">Reference proteome</keyword>
<organism evidence="1 2">
    <name type="scientific">Psylliodes chrysocephalus</name>
    <dbReference type="NCBI Taxonomy" id="3402493"/>
    <lineage>
        <taxon>Eukaryota</taxon>
        <taxon>Metazoa</taxon>
        <taxon>Ecdysozoa</taxon>
        <taxon>Arthropoda</taxon>
        <taxon>Hexapoda</taxon>
        <taxon>Insecta</taxon>
        <taxon>Pterygota</taxon>
        <taxon>Neoptera</taxon>
        <taxon>Endopterygota</taxon>
        <taxon>Coleoptera</taxon>
        <taxon>Polyphaga</taxon>
        <taxon>Cucujiformia</taxon>
        <taxon>Chrysomeloidea</taxon>
        <taxon>Chrysomelidae</taxon>
        <taxon>Galerucinae</taxon>
        <taxon>Alticini</taxon>
        <taxon>Psylliodes</taxon>
    </lineage>
</organism>
<dbReference type="InterPro" id="IPR052958">
    <property type="entry name" value="IFN-induced_PKR_regulator"/>
</dbReference>
<proteinExistence type="predicted"/>
<evidence type="ECO:0000313" key="2">
    <source>
        <dbReference type="Proteomes" id="UP001153636"/>
    </source>
</evidence>
<sequence>MAGTYNGVQARITKRNGLAEFVPCLTHSLNLVGVHFPSSCQEAINLFRLIQKVFCFFVGSTTRLDTMKKFVKTNLKGSSQTRWSAEHVAVKTLLNNLPEVVESLEELKQTSHAPEAKYEAARYNPCAFRLFNGWPDENFTKNEIEYWIEEAKEVAGKIGVEPILPNKQIPRCKKQFDEMCDDESRTLQPVKHFSQATMMVFDRILSEIKKKVVDSVITMNSNFAFLNGIEILNLSNEELQKHGTDLGRKYERDLNAVEFCQELYVFKEQGPLSFKDIKNASAFNLLQQIYTHDLQDTFPNICIALRIYCTLPILHPQAASDVLANLNLSKIIYDLR</sequence>
<evidence type="ECO:0000313" key="1">
    <source>
        <dbReference type="EMBL" id="CAH1102310.1"/>
    </source>
</evidence>
<dbReference type="Proteomes" id="UP001153636">
    <property type="component" value="Chromosome 12"/>
</dbReference>
<dbReference type="SUPFAM" id="SSF53098">
    <property type="entry name" value="Ribonuclease H-like"/>
    <property type="match status" value="1"/>
</dbReference>